<dbReference type="Pfam" id="PF00266">
    <property type="entry name" value="Aminotran_5"/>
    <property type="match status" value="1"/>
</dbReference>
<dbReference type="InterPro" id="IPR000192">
    <property type="entry name" value="Aminotrans_V_dom"/>
</dbReference>
<dbReference type="GO" id="GO:0008483">
    <property type="term" value="F:transaminase activity"/>
    <property type="evidence" value="ECO:0007669"/>
    <property type="project" value="UniProtKB-KW"/>
</dbReference>
<gene>
    <name evidence="6" type="ORF">J3U88_21090</name>
</gene>
<keyword evidence="2" id="KW-0663">Pyridoxal phosphate</keyword>
<sequence length="394" mass="43456">MTQASATIDWEHYRNETPACRDILHFNNAGASLMPDPVHQAVVDHLELERTRGGYEAADLTEAAHEAFYPVFARLLGAQPEEIAYVENATRAWDMAFYAVPWQAGDRILTHGVAYASNYMAFLQVAKRHRVAIDLVPSDESGQVDVNAMAERVNARTKLIALTHIPSQGGLINPAADVGALARDRGILFLLDACQSAGQLPLNVAHLGCHMLSGTGRKFLRGPRGTGFLYVSNAVIDQLDPPFIDLHSATWTAVDQFVFRAGARRFENWESYLAGKIGLRHAAEYAMAIGLDAIQTRNQYLAATLRRRLRDIPGVAVHDQGRNQCAIVTFTKANEPCPELAKRLFAQKINVSVSTVQTGRLDFAPRGLNTVTRASVHYYNTEAEIERFCEAVAD</sequence>
<name>A0A8J7U4T5_9BACT</name>
<dbReference type="PROSITE" id="PS00595">
    <property type="entry name" value="AA_TRANSFER_CLASS_5"/>
    <property type="match status" value="1"/>
</dbReference>
<comment type="cofactor">
    <cofactor evidence="1 4">
        <name>pyridoxal 5'-phosphate</name>
        <dbReference type="ChEBI" id="CHEBI:597326"/>
    </cofactor>
</comment>
<evidence type="ECO:0000313" key="7">
    <source>
        <dbReference type="Proteomes" id="UP000664417"/>
    </source>
</evidence>
<accession>A0A8J7U4T5</accession>
<dbReference type="InterPro" id="IPR015422">
    <property type="entry name" value="PyrdxlP-dep_Trfase_small"/>
</dbReference>
<organism evidence="6 7">
    <name type="scientific">Acanthopleuribacter pedis</name>
    <dbReference type="NCBI Taxonomy" id="442870"/>
    <lineage>
        <taxon>Bacteria</taxon>
        <taxon>Pseudomonadati</taxon>
        <taxon>Acidobacteriota</taxon>
        <taxon>Holophagae</taxon>
        <taxon>Acanthopleuribacterales</taxon>
        <taxon>Acanthopleuribacteraceae</taxon>
        <taxon>Acanthopleuribacter</taxon>
    </lineage>
</organism>
<evidence type="ECO:0000256" key="3">
    <source>
        <dbReference type="RuleBase" id="RU004075"/>
    </source>
</evidence>
<dbReference type="PANTHER" id="PTHR43586">
    <property type="entry name" value="CYSTEINE DESULFURASE"/>
    <property type="match status" value="1"/>
</dbReference>
<comment type="caution">
    <text evidence="6">The sequence shown here is derived from an EMBL/GenBank/DDBJ whole genome shotgun (WGS) entry which is preliminary data.</text>
</comment>
<keyword evidence="7" id="KW-1185">Reference proteome</keyword>
<evidence type="ECO:0000256" key="4">
    <source>
        <dbReference type="RuleBase" id="RU004504"/>
    </source>
</evidence>
<dbReference type="Gene3D" id="3.40.640.10">
    <property type="entry name" value="Type I PLP-dependent aspartate aminotransferase-like (Major domain)"/>
    <property type="match status" value="1"/>
</dbReference>
<dbReference type="InterPro" id="IPR015421">
    <property type="entry name" value="PyrdxlP-dep_Trfase_major"/>
</dbReference>
<proteinExistence type="inferred from homology"/>
<evidence type="ECO:0000256" key="1">
    <source>
        <dbReference type="ARBA" id="ARBA00001933"/>
    </source>
</evidence>
<dbReference type="InterPro" id="IPR015424">
    <property type="entry name" value="PyrdxlP-dep_Trfase"/>
</dbReference>
<dbReference type="Gene3D" id="3.90.1150.10">
    <property type="entry name" value="Aspartate Aminotransferase, domain 1"/>
    <property type="match status" value="1"/>
</dbReference>
<dbReference type="Proteomes" id="UP000664417">
    <property type="component" value="Unassembled WGS sequence"/>
</dbReference>
<dbReference type="InterPro" id="IPR020578">
    <property type="entry name" value="Aminotrans_V_PyrdxlP_BS"/>
</dbReference>
<keyword evidence="6" id="KW-0808">Transferase</keyword>
<reference evidence="6" key="1">
    <citation type="submission" date="2021-03" db="EMBL/GenBank/DDBJ databases">
        <authorList>
            <person name="Wang G."/>
        </authorList>
    </citation>
    <scope>NUCLEOTIDE SEQUENCE</scope>
    <source>
        <strain evidence="6">KCTC 12899</strain>
    </source>
</reference>
<protein>
    <submittedName>
        <fullName evidence="6">Aminotransferase class V-fold PLP-dependent enzyme</fullName>
    </submittedName>
</protein>
<comment type="similarity">
    <text evidence="3">Belongs to the class-V pyridoxal-phosphate-dependent aminotransferase family.</text>
</comment>
<dbReference type="RefSeq" id="WP_207860962.1">
    <property type="nucleotide sequence ID" value="NZ_JAFREP010000020.1"/>
</dbReference>
<dbReference type="SUPFAM" id="SSF53383">
    <property type="entry name" value="PLP-dependent transferases"/>
    <property type="match status" value="1"/>
</dbReference>
<dbReference type="AlphaFoldDB" id="A0A8J7U4T5"/>
<evidence type="ECO:0000259" key="5">
    <source>
        <dbReference type="Pfam" id="PF00266"/>
    </source>
</evidence>
<evidence type="ECO:0000313" key="6">
    <source>
        <dbReference type="EMBL" id="MBO1320987.1"/>
    </source>
</evidence>
<dbReference type="PANTHER" id="PTHR43586:SF24">
    <property type="entry name" value="BLR4730 PROTEIN"/>
    <property type="match status" value="1"/>
</dbReference>
<keyword evidence="6" id="KW-0032">Aminotransferase</keyword>
<dbReference type="EMBL" id="JAFREP010000020">
    <property type="protein sequence ID" value="MBO1320987.1"/>
    <property type="molecule type" value="Genomic_DNA"/>
</dbReference>
<feature type="domain" description="Aminotransferase class V" evidence="5">
    <location>
        <begin position="26"/>
        <end position="388"/>
    </location>
</feature>
<evidence type="ECO:0000256" key="2">
    <source>
        <dbReference type="ARBA" id="ARBA00022898"/>
    </source>
</evidence>